<keyword evidence="11" id="KW-1185">Reference proteome</keyword>
<proteinExistence type="inferred from homology"/>
<keyword evidence="9" id="KW-0472">Membrane</keyword>
<name>A0A314YJI5_PRUYE</name>
<dbReference type="Pfam" id="PF00067">
    <property type="entry name" value="p450"/>
    <property type="match status" value="1"/>
</dbReference>
<dbReference type="Gene3D" id="1.10.630.10">
    <property type="entry name" value="Cytochrome P450"/>
    <property type="match status" value="1"/>
</dbReference>
<keyword evidence="6" id="KW-0560">Oxidoreductase</keyword>
<keyword evidence="8" id="KW-0503">Monooxygenase</keyword>
<keyword evidence="5" id="KW-0479">Metal-binding</keyword>
<dbReference type="EMBL" id="PJQY01000669">
    <property type="protein sequence ID" value="PQQ08765.1"/>
    <property type="molecule type" value="Genomic_DNA"/>
</dbReference>
<accession>A0A314YJI5</accession>
<evidence type="ECO:0000256" key="7">
    <source>
        <dbReference type="ARBA" id="ARBA00023004"/>
    </source>
</evidence>
<dbReference type="AlphaFoldDB" id="A0A314YJI5"/>
<dbReference type="PANTHER" id="PTHR47943:SF2">
    <property type="entry name" value="CYTOCHROME P450"/>
    <property type="match status" value="1"/>
</dbReference>
<protein>
    <submittedName>
        <fullName evidence="10">Cytochrome P450 CYP736A12-like</fullName>
    </submittedName>
</protein>
<dbReference type="InterPro" id="IPR001128">
    <property type="entry name" value="Cyt_P450"/>
</dbReference>
<dbReference type="InterPro" id="IPR036396">
    <property type="entry name" value="Cyt_P450_sf"/>
</dbReference>
<dbReference type="SUPFAM" id="SSF48264">
    <property type="entry name" value="Cytochrome P450"/>
    <property type="match status" value="1"/>
</dbReference>
<keyword evidence="4" id="KW-0349">Heme</keyword>
<evidence type="ECO:0000256" key="3">
    <source>
        <dbReference type="ARBA" id="ARBA00010617"/>
    </source>
</evidence>
<dbReference type="Proteomes" id="UP000250321">
    <property type="component" value="Unassembled WGS sequence"/>
</dbReference>
<dbReference type="OrthoDB" id="1055148at2759"/>
<evidence type="ECO:0000256" key="5">
    <source>
        <dbReference type="ARBA" id="ARBA00022723"/>
    </source>
</evidence>
<evidence type="ECO:0000256" key="9">
    <source>
        <dbReference type="ARBA" id="ARBA00023136"/>
    </source>
</evidence>
<evidence type="ECO:0000313" key="11">
    <source>
        <dbReference type="Proteomes" id="UP000250321"/>
    </source>
</evidence>
<evidence type="ECO:0000256" key="4">
    <source>
        <dbReference type="ARBA" id="ARBA00022617"/>
    </source>
</evidence>
<evidence type="ECO:0000256" key="8">
    <source>
        <dbReference type="ARBA" id="ARBA00023033"/>
    </source>
</evidence>
<comment type="similarity">
    <text evidence="3">Belongs to the cytochrome P450 family.</text>
</comment>
<dbReference type="GO" id="GO:0004497">
    <property type="term" value="F:monooxygenase activity"/>
    <property type="evidence" value="ECO:0007669"/>
    <property type="project" value="UniProtKB-KW"/>
</dbReference>
<evidence type="ECO:0000256" key="6">
    <source>
        <dbReference type="ARBA" id="ARBA00023002"/>
    </source>
</evidence>
<dbReference type="PANTHER" id="PTHR47943">
    <property type="entry name" value="CYTOCHROME P450 93A3-LIKE"/>
    <property type="match status" value="1"/>
</dbReference>
<dbReference type="GO" id="GO:0016020">
    <property type="term" value="C:membrane"/>
    <property type="evidence" value="ECO:0007669"/>
    <property type="project" value="UniProtKB-SubCell"/>
</dbReference>
<organism evidence="10 11">
    <name type="scientific">Prunus yedoensis var. nudiflora</name>
    <dbReference type="NCBI Taxonomy" id="2094558"/>
    <lineage>
        <taxon>Eukaryota</taxon>
        <taxon>Viridiplantae</taxon>
        <taxon>Streptophyta</taxon>
        <taxon>Embryophyta</taxon>
        <taxon>Tracheophyta</taxon>
        <taxon>Spermatophyta</taxon>
        <taxon>Magnoliopsida</taxon>
        <taxon>eudicotyledons</taxon>
        <taxon>Gunneridae</taxon>
        <taxon>Pentapetalae</taxon>
        <taxon>rosids</taxon>
        <taxon>fabids</taxon>
        <taxon>Rosales</taxon>
        <taxon>Rosaceae</taxon>
        <taxon>Amygdaloideae</taxon>
        <taxon>Amygdaleae</taxon>
        <taxon>Prunus</taxon>
    </lineage>
</organism>
<evidence type="ECO:0000313" key="10">
    <source>
        <dbReference type="EMBL" id="PQQ08765.1"/>
    </source>
</evidence>
<dbReference type="GO" id="GO:0016705">
    <property type="term" value="F:oxidoreductase activity, acting on paired donors, with incorporation or reduction of molecular oxygen"/>
    <property type="evidence" value="ECO:0007669"/>
    <property type="project" value="InterPro"/>
</dbReference>
<evidence type="ECO:0000256" key="2">
    <source>
        <dbReference type="ARBA" id="ARBA00004370"/>
    </source>
</evidence>
<comment type="caution">
    <text evidence="10">The sequence shown here is derived from an EMBL/GenBank/DDBJ whole genome shotgun (WGS) entry which is preliminary data.</text>
</comment>
<dbReference type="GO" id="GO:0005506">
    <property type="term" value="F:iron ion binding"/>
    <property type="evidence" value="ECO:0007669"/>
    <property type="project" value="InterPro"/>
</dbReference>
<dbReference type="GO" id="GO:0020037">
    <property type="term" value="F:heme binding"/>
    <property type="evidence" value="ECO:0007669"/>
    <property type="project" value="InterPro"/>
</dbReference>
<evidence type="ECO:0000256" key="1">
    <source>
        <dbReference type="ARBA" id="ARBA00001971"/>
    </source>
</evidence>
<gene>
    <name evidence="10" type="ORF">Pyn_11343</name>
</gene>
<comment type="subcellular location">
    <subcellularLocation>
        <location evidence="2">Membrane</location>
    </subcellularLocation>
</comment>
<reference evidence="10 11" key="1">
    <citation type="submission" date="2018-02" db="EMBL/GenBank/DDBJ databases">
        <title>Draft genome of wild Prunus yedoensis var. nudiflora.</title>
        <authorList>
            <person name="Baek S."/>
            <person name="Kim J.-H."/>
            <person name="Choi K."/>
            <person name="Kim G.-B."/>
            <person name="Cho A."/>
            <person name="Jang H."/>
            <person name="Shin C.-H."/>
            <person name="Yu H.-J."/>
            <person name="Mun J.-H."/>
        </authorList>
    </citation>
    <scope>NUCLEOTIDE SEQUENCE [LARGE SCALE GENOMIC DNA]</scope>
    <source>
        <strain evidence="11">cv. Jeju island</strain>
        <tissue evidence="10">Leaf</tissue>
    </source>
</reference>
<keyword evidence="7" id="KW-0408">Iron</keyword>
<comment type="cofactor">
    <cofactor evidence="1">
        <name>heme</name>
        <dbReference type="ChEBI" id="CHEBI:30413"/>
    </cofactor>
</comment>
<dbReference type="STRING" id="2094558.A0A314YJI5"/>
<sequence>MQKTERKEEVIDKERLLDAAYLCIKKHLSTSLHHGARNKKKRLPPGPRGFPIFGSLHLLSGEFPNKDLHRLARKYGDIMYMRLGLMPTIVVSSPQAAKLFLKTHDLVFASRPPHEGAKHISFWAEELELR</sequence>